<protein>
    <submittedName>
        <fullName evidence="1">Uncharacterized protein</fullName>
    </submittedName>
</protein>
<dbReference type="RefSeq" id="XP_018270950.1">
    <property type="nucleotide sequence ID" value="XM_018417026.1"/>
</dbReference>
<reference evidence="1 2" key="1">
    <citation type="journal article" date="2015" name="Front. Microbiol.">
        <title>Genome sequence of the plant growth promoting endophytic yeast Rhodotorula graminis WP1.</title>
        <authorList>
            <person name="Firrincieli A."/>
            <person name="Otillar R."/>
            <person name="Salamov A."/>
            <person name="Schmutz J."/>
            <person name="Khan Z."/>
            <person name="Redman R.S."/>
            <person name="Fleck N.D."/>
            <person name="Lindquist E."/>
            <person name="Grigoriev I.V."/>
            <person name="Doty S.L."/>
        </authorList>
    </citation>
    <scope>NUCLEOTIDE SEQUENCE [LARGE SCALE GENOMIC DNA]</scope>
    <source>
        <strain evidence="1 2">WP1</strain>
    </source>
</reference>
<dbReference type="EMBL" id="KQ474079">
    <property type="protein sequence ID" value="KPV74901.1"/>
    <property type="molecule type" value="Genomic_DNA"/>
</dbReference>
<dbReference type="Proteomes" id="UP000053890">
    <property type="component" value="Unassembled WGS sequence"/>
</dbReference>
<keyword evidence="2" id="KW-1185">Reference proteome</keyword>
<accession>A0A194S653</accession>
<dbReference type="GeneID" id="28977474"/>
<evidence type="ECO:0000313" key="2">
    <source>
        <dbReference type="Proteomes" id="UP000053890"/>
    </source>
</evidence>
<name>A0A194S653_RHOGW</name>
<proteinExistence type="predicted"/>
<dbReference type="AlphaFoldDB" id="A0A194S653"/>
<gene>
    <name evidence="1" type="ORF">RHOBADRAFT_53829</name>
</gene>
<organism evidence="1 2">
    <name type="scientific">Rhodotorula graminis (strain WP1)</name>
    <dbReference type="NCBI Taxonomy" id="578459"/>
    <lineage>
        <taxon>Eukaryota</taxon>
        <taxon>Fungi</taxon>
        <taxon>Dikarya</taxon>
        <taxon>Basidiomycota</taxon>
        <taxon>Pucciniomycotina</taxon>
        <taxon>Microbotryomycetes</taxon>
        <taxon>Sporidiobolales</taxon>
        <taxon>Sporidiobolaceae</taxon>
        <taxon>Rhodotorula</taxon>
    </lineage>
</organism>
<sequence length="409" mass="45538">MVMNQTWPSPTERLARIVNIQQGRCGVLDRDRIVQFFLEITQPAPVETGVRVHELEHLAKTAFPQAWSAFARVSGRAAAARDLIGGLKYDTWLLEGEDGAAAVWGQPVEYKRVKNSKRTGKRAEGQQPVFDFADYRLSLELKPADRRRLRPDRLPTLAHSELYLVTSWGDGVVDGTIKTACKHQDQSTLTSLNLLTASLGLQLGQVDFIKRIVFPRGAGVTASRNASQYLKEGNHNNYMDVAHRYRRHLDGLSRFTSALPRLLRTAVPANTTRILHVAHPRISPLTLKTIAYLSSRYVRKTGDGGQEMLWTFGIERFPADPILARINTSITDTVVYLSVEEAAYLWDAASEETWPLNDVQLSALGFSADRIAILVALGEYCTKIVGTEISAAYDGLCTSKGWPGLDIEY</sequence>
<evidence type="ECO:0000313" key="1">
    <source>
        <dbReference type="EMBL" id="KPV74901.1"/>
    </source>
</evidence>